<evidence type="ECO:0000313" key="2">
    <source>
        <dbReference type="EnsemblPlants" id="OMERI11G11540.1"/>
    </source>
</evidence>
<dbReference type="Proteomes" id="UP000008021">
    <property type="component" value="Chromosome 11"/>
</dbReference>
<reference evidence="2" key="2">
    <citation type="submission" date="2018-05" db="EMBL/GenBank/DDBJ databases">
        <title>OmerRS3 (Oryza meridionalis Reference Sequence Version 3).</title>
        <authorList>
            <person name="Zhang J."/>
            <person name="Kudrna D."/>
            <person name="Lee S."/>
            <person name="Talag J."/>
            <person name="Welchert J."/>
            <person name="Wing R.A."/>
        </authorList>
    </citation>
    <scope>NUCLEOTIDE SEQUENCE [LARGE SCALE GENOMIC DNA]</scope>
    <source>
        <strain evidence="2">cv. OR44</strain>
    </source>
</reference>
<keyword evidence="3" id="KW-1185">Reference proteome</keyword>
<proteinExistence type="predicted"/>
<dbReference type="EnsemblPlants" id="OMERI11G11540.1">
    <property type="protein sequence ID" value="OMERI11G11540.1"/>
    <property type="gene ID" value="OMERI11G11540"/>
</dbReference>
<evidence type="ECO:0000313" key="3">
    <source>
        <dbReference type="Proteomes" id="UP000008021"/>
    </source>
</evidence>
<dbReference type="Gramene" id="OMERI11G11540.1">
    <property type="protein sequence ID" value="OMERI11G11540.1"/>
    <property type="gene ID" value="OMERI11G11540"/>
</dbReference>
<evidence type="ECO:0000256" key="1">
    <source>
        <dbReference type="SAM" id="MobiDB-lite"/>
    </source>
</evidence>
<dbReference type="AlphaFoldDB" id="A0A0E0F5V1"/>
<feature type="region of interest" description="Disordered" evidence="1">
    <location>
        <begin position="1"/>
        <end position="28"/>
    </location>
</feature>
<feature type="compositionally biased region" description="Basic and acidic residues" evidence="1">
    <location>
        <begin position="82"/>
        <end position="103"/>
    </location>
</feature>
<accession>A0A0E0F5V1</accession>
<feature type="region of interest" description="Disordered" evidence="1">
    <location>
        <begin position="62"/>
        <end position="110"/>
    </location>
</feature>
<reference evidence="2" key="1">
    <citation type="submission" date="2015-04" db="UniProtKB">
        <authorList>
            <consortium name="EnsemblPlants"/>
        </authorList>
    </citation>
    <scope>IDENTIFICATION</scope>
</reference>
<name>A0A0E0F5V1_9ORYZ</name>
<protein>
    <submittedName>
        <fullName evidence="2">Uncharacterized protein</fullName>
    </submittedName>
</protein>
<organism evidence="2">
    <name type="scientific">Oryza meridionalis</name>
    <dbReference type="NCBI Taxonomy" id="40149"/>
    <lineage>
        <taxon>Eukaryota</taxon>
        <taxon>Viridiplantae</taxon>
        <taxon>Streptophyta</taxon>
        <taxon>Embryophyta</taxon>
        <taxon>Tracheophyta</taxon>
        <taxon>Spermatophyta</taxon>
        <taxon>Magnoliopsida</taxon>
        <taxon>Liliopsida</taxon>
        <taxon>Poales</taxon>
        <taxon>Poaceae</taxon>
        <taxon>BOP clade</taxon>
        <taxon>Oryzoideae</taxon>
        <taxon>Oryzeae</taxon>
        <taxon>Oryzinae</taxon>
        <taxon>Oryza</taxon>
    </lineage>
</organism>
<sequence length="110" mass="12162">MEGAGARGVGAVSARRRSRGAERWVDGAGSGAQRKEWAIARREGMAMPAWLPLLRAHRLGSGRRRYRQRAATDRLASTPTLWKEDGEGRKKTERKRMDGKGDDSGMVLIS</sequence>
<dbReference type="HOGENOM" id="CLU_2175009_0_0_1"/>